<comment type="similarity">
    <text evidence="1">Belongs to the UPF0597 family.</text>
</comment>
<reference evidence="3 4" key="1">
    <citation type="submission" date="2016-10" db="EMBL/GenBank/DDBJ databases">
        <authorList>
            <person name="de Groot N.N."/>
        </authorList>
    </citation>
    <scope>NUCLEOTIDE SEQUENCE [LARGE SCALE GENOMIC DNA]</scope>
    <source>
        <strain evidence="3 4">DSM 7343</strain>
    </source>
</reference>
<gene>
    <name evidence="3" type="ORF">SAMN05660420_00573</name>
</gene>
<dbReference type="InterPro" id="IPR005130">
    <property type="entry name" value="Ser_deHydtase-like_asu"/>
</dbReference>
<dbReference type="GO" id="GO:0019450">
    <property type="term" value="P:L-cysteine catabolic process to pyruvate"/>
    <property type="evidence" value="ECO:0007669"/>
    <property type="project" value="TreeGrafter"/>
</dbReference>
<dbReference type="AlphaFoldDB" id="A0A1H3WAT6"/>
<dbReference type="EMBL" id="FNQN01000001">
    <property type="protein sequence ID" value="SDZ84223.1"/>
    <property type="molecule type" value="Genomic_DNA"/>
</dbReference>
<accession>A0A1H3WAT6</accession>
<dbReference type="Proteomes" id="UP000199409">
    <property type="component" value="Unassembled WGS sequence"/>
</dbReference>
<dbReference type="OrthoDB" id="41906at2"/>
<protein>
    <recommendedName>
        <fullName evidence="1">UPF0597 protein SAMN05660420_00573</fullName>
    </recommendedName>
</protein>
<dbReference type="RefSeq" id="WP_092344500.1">
    <property type="nucleotide sequence ID" value="NZ_FNQN01000001.1"/>
</dbReference>
<feature type="domain" description="Serine dehydratase-like alpha subunit" evidence="2">
    <location>
        <begin position="182"/>
        <end position="418"/>
    </location>
</feature>
<dbReference type="Pfam" id="PF03313">
    <property type="entry name" value="SDH_alpha"/>
    <property type="match status" value="1"/>
</dbReference>
<evidence type="ECO:0000313" key="4">
    <source>
        <dbReference type="Proteomes" id="UP000199409"/>
    </source>
</evidence>
<dbReference type="GO" id="GO:0080146">
    <property type="term" value="F:L-cysteine desulfhydrase activity"/>
    <property type="evidence" value="ECO:0007669"/>
    <property type="project" value="TreeGrafter"/>
</dbReference>
<evidence type="ECO:0000259" key="2">
    <source>
        <dbReference type="Pfam" id="PF03313"/>
    </source>
</evidence>
<dbReference type="PIRSF" id="PIRSF006054">
    <property type="entry name" value="UCP006054"/>
    <property type="match status" value="1"/>
</dbReference>
<dbReference type="InterPro" id="IPR021144">
    <property type="entry name" value="UPF0597"/>
</dbReference>
<keyword evidence="4" id="KW-1185">Reference proteome</keyword>
<evidence type="ECO:0000313" key="3">
    <source>
        <dbReference type="EMBL" id="SDZ84223.1"/>
    </source>
</evidence>
<dbReference type="STRING" id="37625.SAMN05660420_00573"/>
<proteinExistence type="inferred from homology"/>
<evidence type="ECO:0000256" key="1">
    <source>
        <dbReference type="HAMAP-Rule" id="MF_01845"/>
    </source>
</evidence>
<sequence>MNLLKIILEQEVYPALGCTEPTAVAYAASIAASKLDHPLEHIAISVDPGVYKNGLAVTVPNTGGEKGNLIAGVLGALIRQPERKMQILDAGSPQLVEQARALICAKKATISCDTAQSCLHIEVVVTDGVSTVKSVLSGNHTNLVWLEKNGEVLISADPAQKALQQFDYKKVLKEMRIADLADLAAQIDDDDYAYLLEGVRYNQKMADQGLEIKKVGHYLADLKAKGYLQDDVFSSSKILAAAAADGRMEGLNLPVMSSGGSGNQGIVAILVPYNVGLWFKIEERKIVESIALSHLVNSYIKCYTGSLSPICGCSIAAGVGAAVAIVYQQAGRNVEQITLAVNNLISDLGGMLCDGAKGGCALKVVSSTDSAIRSAYMALNDHGITSIEGFIGRTAEETIQNLSRISDVGMAAVDATMIQIMQEKNS</sequence>
<dbReference type="HAMAP" id="MF_01845">
    <property type="entry name" value="UPF0597"/>
    <property type="match status" value="1"/>
</dbReference>
<name>A0A1H3WAT6_9BACT</name>
<organism evidence="3 4">
    <name type="scientific">Desulfuromusa kysingii</name>
    <dbReference type="NCBI Taxonomy" id="37625"/>
    <lineage>
        <taxon>Bacteria</taxon>
        <taxon>Pseudomonadati</taxon>
        <taxon>Thermodesulfobacteriota</taxon>
        <taxon>Desulfuromonadia</taxon>
        <taxon>Desulfuromonadales</taxon>
        <taxon>Geopsychrobacteraceae</taxon>
        <taxon>Desulfuromusa</taxon>
    </lineage>
</organism>
<dbReference type="PANTHER" id="PTHR30501:SF2">
    <property type="entry name" value="UPF0597 PROTEIN YHAM"/>
    <property type="match status" value="1"/>
</dbReference>
<dbReference type="PANTHER" id="PTHR30501">
    <property type="entry name" value="UPF0597 PROTEIN YHAM"/>
    <property type="match status" value="1"/>
</dbReference>